<reference evidence="8" key="1">
    <citation type="submission" date="2025-08" db="UniProtKB">
        <authorList>
            <consortium name="RefSeq"/>
        </authorList>
    </citation>
    <scope>IDENTIFICATION</scope>
    <source>
        <tissue evidence="8">Liver</tissue>
    </source>
</reference>
<dbReference type="CDD" id="cd06265">
    <property type="entry name" value="RNase_A_canonical"/>
    <property type="match status" value="1"/>
</dbReference>
<dbReference type="Proteomes" id="UP000695026">
    <property type="component" value="Unplaced"/>
</dbReference>
<keyword evidence="3 5" id="KW-0255">Endonuclease</keyword>
<evidence type="ECO:0000313" key="8">
    <source>
        <dbReference type="RefSeq" id="XP_007442032.3"/>
    </source>
</evidence>
<dbReference type="RefSeq" id="XP_007442032.3">
    <property type="nucleotide sequence ID" value="XM_007441970.3"/>
</dbReference>
<proteinExistence type="inferred from homology"/>
<dbReference type="PRINTS" id="PR00794">
    <property type="entry name" value="RIBONUCLEASE"/>
</dbReference>
<dbReference type="InterPro" id="IPR023411">
    <property type="entry name" value="RNaseA_AS"/>
</dbReference>
<dbReference type="PROSITE" id="PS00127">
    <property type="entry name" value="RNASE_PANCREATIC"/>
    <property type="match status" value="1"/>
</dbReference>
<comment type="similarity">
    <text evidence="1 5">Belongs to the pancreatic ribonuclease family.</text>
</comment>
<dbReference type="OMA" id="FIHGNKG"/>
<dbReference type="GO" id="GO:0004519">
    <property type="term" value="F:endonuclease activity"/>
    <property type="evidence" value="ECO:0007669"/>
    <property type="project" value="UniProtKB-KW"/>
</dbReference>
<dbReference type="GO" id="GO:0004540">
    <property type="term" value="F:RNA nuclease activity"/>
    <property type="evidence" value="ECO:0007669"/>
    <property type="project" value="TreeGrafter"/>
</dbReference>
<evidence type="ECO:0000259" key="6">
    <source>
        <dbReference type="SMART" id="SM00092"/>
    </source>
</evidence>
<dbReference type="OrthoDB" id="8573660at2759"/>
<evidence type="ECO:0000256" key="2">
    <source>
        <dbReference type="ARBA" id="ARBA00022722"/>
    </source>
</evidence>
<sequence>MTVVQWRYSSSHFLVAELMMLFKRFGLGLFIVLAAVMMLGTFAADYETFLRQHYDNPKSNVGNRYCNTMMVRRGMTRPKCKEVNTFIHDTKNEINAVCGNKGEPFGNGLRRSLKQFQVTTCTMKGTSTRPPCDYRGNSSPRYIVIACENGLPVHFDEGQIYRYLMMI</sequence>
<dbReference type="GO" id="GO:0050830">
    <property type="term" value="P:defense response to Gram-positive bacterium"/>
    <property type="evidence" value="ECO:0007669"/>
    <property type="project" value="TreeGrafter"/>
</dbReference>
<dbReference type="InterPro" id="IPR036816">
    <property type="entry name" value="RNaseA-like_dom_sf"/>
</dbReference>
<dbReference type="InterPro" id="IPR023412">
    <property type="entry name" value="RNaseA_domain"/>
</dbReference>
<evidence type="ECO:0000256" key="4">
    <source>
        <dbReference type="ARBA" id="ARBA00022801"/>
    </source>
</evidence>
<keyword evidence="4 5" id="KW-0378">Hydrolase</keyword>
<dbReference type="SUPFAM" id="SSF54076">
    <property type="entry name" value="RNase A-like"/>
    <property type="match status" value="1"/>
</dbReference>
<evidence type="ECO:0000256" key="3">
    <source>
        <dbReference type="ARBA" id="ARBA00022759"/>
    </source>
</evidence>
<feature type="domain" description="Ribonuclease A-domain" evidence="6">
    <location>
        <begin position="42"/>
        <end position="159"/>
    </location>
</feature>
<dbReference type="GeneID" id="103053025"/>
<accession>A0A9F2RBK4</accession>
<keyword evidence="7" id="KW-1185">Reference proteome</keyword>
<evidence type="ECO:0000256" key="1">
    <source>
        <dbReference type="ARBA" id="ARBA00005600"/>
    </source>
</evidence>
<evidence type="ECO:0000256" key="5">
    <source>
        <dbReference type="RuleBase" id="RU000651"/>
    </source>
</evidence>
<dbReference type="Pfam" id="PF00074">
    <property type="entry name" value="RnaseA"/>
    <property type="match status" value="1"/>
</dbReference>
<dbReference type="SMART" id="SM00092">
    <property type="entry name" value="RNAse_Pc"/>
    <property type="match status" value="1"/>
</dbReference>
<dbReference type="GO" id="GO:0003676">
    <property type="term" value="F:nucleic acid binding"/>
    <property type="evidence" value="ECO:0007669"/>
    <property type="project" value="InterPro"/>
</dbReference>
<dbReference type="AlphaFoldDB" id="A0A9F2RBK4"/>
<dbReference type="FunFam" id="3.10.130.10:FF:000001">
    <property type="entry name" value="Ribonuclease pancreatic"/>
    <property type="match status" value="1"/>
</dbReference>
<organism evidence="7 8">
    <name type="scientific">Python bivittatus</name>
    <name type="common">Burmese python</name>
    <name type="synonym">Python molurus bivittatus</name>
    <dbReference type="NCBI Taxonomy" id="176946"/>
    <lineage>
        <taxon>Eukaryota</taxon>
        <taxon>Metazoa</taxon>
        <taxon>Chordata</taxon>
        <taxon>Craniata</taxon>
        <taxon>Vertebrata</taxon>
        <taxon>Euteleostomi</taxon>
        <taxon>Lepidosauria</taxon>
        <taxon>Squamata</taxon>
        <taxon>Bifurcata</taxon>
        <taxon>Unidentata</taxon>
        <taxon>Episquamata</taxon>
        <taxon>Toxicofera</taxon>
        <taxon>Serpentes</taxon>
        <taxon>Henophidia</taxon>
        <taxon>Pythonidae</taxon>
        <taxon>Python</taxon>
    </lineage>
</organism>
<evidence type="ECO:0000313" key="7">
    <source>
        <dbReference type="Proteomes" id="UP000695026"/>
    </source>
</evidence>
<protein>
    <submittedName>
        <fullName evidence="8">Angiogenin-like</fullName>
    </submittedName>
</protein>
<dbReference type="PANTHER" id="PTHR11437">
    <property type="entry name" value="RIBONUCLEASE"/>
    <property type="match status" value="1"/>
</dbReference>
<dbReference type="PANTHER" id="PTHR11437:SF65">
    <property type="entry name" value="ANGIOGENIN-2"/>
    <property type="match status" value="1"/>
</dbReference>
<dbReference type="InterPro" id="IPR001427">
    <property type="entry name" value="RNaseA"/>
</dbReference>
<dbReference type="KEGG" id="pbi:103053025"/>
<gene>
    <name evidence="8" type="primary">LOC103053025</name>
</gene>
<dbReference type="Gene3D" id="3.10.130.10">
    <property type="entry name" value="Ribonuclease A-like domain"/>
    <property type="match status" value="1"/>
</dbReference>
<dbReference type="GO" id="GO:0016787">
    <property type="term" value="F:hydrolase activity"/>
    <property type="evidence" value="ECO:0007669"/>
    <property type="project" value="UniProtKB-KW"/>
</dbReference>
<keyword evidence="2 5" id="KW-0540">Nuclease</keyword>
<name>A0A9F2RBK4_PYTBI</name>